<evidence type="ECO:0000256" key="6">
    <source>
        <dbReference type="ARBA" id="ARBA00022989"/>
    </source>
</evidence>
<protein>
    <recommendedName>
        <fullName evidence="9">Mitochondrial pyruvate carrier</fullName>
    </recommendedName>
</protein>
<dbReference type="AlphaFoldDB" id="A0A1Q9DFG3"/>
<evidence type="ECO:0000256" key="2">
    <source>
        <dbReference type="ARBA" id="ARBA00006416"/>
    </source>
</evidence>
<dbReference type="GO" id="GO:0005743">
    <property type="term" value="C:mitochondrial inner membrane"/>
    <property type="evidence" value="ECO:0007669"/>
    <property type="project" value="UniProtKB-SubCell"/>
</dbReference>
<evidence type="ECO:0000256" key="4">
    <source>
        <dbReference type="ARBA" id="ARBA00022692"/>
    </source>
</evidence>
<dbReference type="OrthoDB" id="869189at2759"/>
<keyword evidence="11" id="KW-1185">Reference proteome</keyword>
<evidence type="ECO:0000256" key="3">
    <source>
        <dbReference type="ARBA" id="ARBA00022448"/>
    </source>
</evidence>
<keyword evidence="3 9" id="KW-0813">Transport</keyword>
<comment type="caution">
    <text evidence="10">The sequence shown here is derived from an EMBL/GenBank/DDBJ whole genome shotgun (WGS) entry which is preliminary data.</text>
</comment>
<name>A0A1Q9DFG3_SYMMI</name>
<dbReference type="EMBL" id="LSRX01000565">
    <property type="protein sequence ID" value="OLP93899.1"/>
    <property type="molecule type" value="Genomic_DNA"/>
</dbReference>
<evidence type="ECO:0000313" key="10">
    <source>
        <dbReference type="EMBL" id="OLP93899.1"/>
    </source>
</evidence>
<dbReference type="Proteomes" id="UP000186817">
    <property type="component" value="Unassembled WGS sequence"/>
</dbReference>
<comment type="similarity">
    <text evidence="2 9">Belongs to the mitochondrial pyruvate carrier (MPC) (TC 2.A.105) family.</text>
</comment>
<keyword evidence="7 9" id="KW-0496">Mitochondrion</keyword>
<comment type="function">
    <text evidence="9">Mediates the uptake of pyruvate into mitochondria.</text>
</comment>
<keyword evidence="6" id="KW-1133">Transmembrane helix</keyword>
<proteinExistence type="inferred from homology"/>
<evidence type="ECO:0000313" key="11">
    <source>
        <dbReference type="Proteomes" id="UP000186817"/>
    </source>
</evidence>
<keyword evidence="5 9" id="KW-0999">Mitochondrion inner membrane</keyword>
<evidence type="ECO:0000256" key="7">
    <source>
        <dbReference type="ARBA" id="ARBA00023128"/>
    </source>
</evidence>
<gene>
    <name evidence="10" type="primary">R07E5.13</name>
    <name evidence="10" type="ORF">AK812_SmicGene24136</name>
</gene>
<evidence type="ECO:0000256" key="8">
    <source>
        <dbReference type="ARBA" id="ARBA00023136"/>
    </source>
</evidence>
<organism evidence="10 11">
    <name type="scientific">Symbiodinium microadriaticum</name>
    <name type="common">Dinoflagellate</name>
    <name type="synonym">Zooxanthella microadriatica</name>
    <dbReference type="NCBI Taxonomy" id="2951"/>
    <lineage>
        <taxon>Eukaryota</taxon>
        <taxon>Sar</taxon>
        <taxon>Alveolata</taxon>
        <taxon>Dinophyceae</taxon>
        <taxon>Suessiales</taxon>
        <taxon>Symbiodiniaceae</taxon>
        <taxon>Symbiodinium</taxon>
    </lineage>
</organism>
<sequence length="315" mass="34370">MRVYEPVMIAKLSSIREGREVRDPAGPDSKWPVLLRVDKAPPNTSFIPMPRQDPLPLGSVQKAASLGVLSFRVFSRASRAMALAAFINSPTGPMTTHFWGPIANWGLAASGMYDAALKGPEIINERMSATQILYSGLFVRFAWAVQPRNYILASCHTANVLAQGNQLRRWGEYKIQTEPETGPSTVRNAGIMAAGAAAGIAAMVVASTPLQNSLKGGSGFLARMASHPAGPFYIHFWAPNFKWALSINNLMDYDRPTDKISLSMTSALTLTGLIFMRWSFVITPVNYSLFAVNCALSSSSGYLLARKVKADYFDK</sequence>
<reference evidence="10 11" key="1">
    <citation type="submission" date="2016-02" db="EMBL/GenBank/DDBJ databases">
        <title>Genome analysis of coral dinoflagellate symbionts highlights evolutionary adaptations to a symbiotic lifestyle.</title>
        <authorList>
            <person name="Aranda M."/>
            <person name="Li Y."/>
            <person name="Liew Y.J."/>
            <person name="Baumgarten S."/>
            <person name="Simakov O."/>
            <person name="Wilson M."/>
            <person name="Piel J."/>
            <person name="Ashoor H."/>
            <person name="Bougouffa S."/>
            <person name="Bajic V.B."/>
            <person name="Ryu T."/>
            <person name="Ravasi T."/>
            <person name="Bayer T."/>
            <person name="Micklem G."/>
            <person name="Kim H."/>
            <person name="Bhak J."/>
            <person name="Lajeunesse T.C."/>
            <person name="Voolstra C.R."/>
        </authorList>
    </citation>
    <scope>NUCLEOTIDE SEQUENCE [LARGE SCALE GENOMIC DNA]</scope>
    <source>
        <strain evidence="10 11">CCMP2467</strain>
    </source>
</reference>
<evidence type="ECO:0000256" key="5">
    <source>
        <dbReference type="ARBA" id="ARBA00022792"/>
    </source>
</evidence>
<dbReference type="Pfam" id="PF03650">
    <property type="entry name" value="MPC"/>
    <property type="match status" value="2"/>
</dbReference>
<keyword evidence="4" id="KW-0812">Transmembrane</keyword>
<evidence type="ECO:0000256" key="9">
    <source>
        <dbReference type="RuleBase" id="RU363100"/>
    </source>
</evidence>
<evidence type="ECO:0000256" key="1">
    <source>
        <dbReference type="ARBA" id="ARBA00004448"/>
    </source>
</evidence>
<dbReference type="GO" id="GO:0006850">
    <property type="term" value="P:pyruvate import into mitochondria"/>
    <property type="evidence" value="ECO:0007669"/>
    <property type="project" value="InterPro"/>
</dbReference>
<dbReference type="PANTHER" id="PTHR14154">
    <property type="entry name" value="UPF0041 BRAIN PROTEIN 44-RELATED"/>
    <property type="match status" value="1"/>
</dbReference>
<dbReference type="InterPro" id="IPR005336">
    <property type="entry name" value="MPC"/>
</dbReference>
<dbReference type="OMA" id="LLFICHM"/>
<keyword evidence="10" id="KW-0670">Pyruvate</keyword>
<accession>A0A1Q9DFG3</accession>
<keyword evidence="8" id="KW-0472">Membrane</keyword>
<comment type="subcellular location">
    <subcellularLocation>
        <location evidence="1 9">Mitochondrion inner membrane</location>
        <topology evidence="1 9">Multi-pass membrane protein</topology>
    </subcellularLocation>
</comment>